<evidence type="ECO:0000256" key="4">
    <source>
        <dbReference type="SAM" id="Phobius"/>
    </source>
</evidence>
<feature type="transmembrane region" description="Helical" evidence="4">
    <location>
        <begin position="168"/>
        <end position="193"/>
    </location>
</feature>
<dbReference type="RefSeq" id="WP_154510837.1">
    <property type="nucleotide sequence ID" value="NZ_JAXELC010000040.1"/>
</dbReference>
<feature type="transmembrane region" description="Helical" evidence="4">
    <location>
        <begin position="75"/>
        <end position="99"/>
    </location>
</feature>
<evidence type="ECO:0000313" key="6">
    <source>
        <dbReference type="EMBL" id="MSS27919.1"/>
    </source>
</evidence>
<dbReference type="PANTHER" id="PTHR30224">
    <property type="entry name" value="ELECTRON TRANSPORT PROTEIN"/>
    <property type="match status" value="1"/>
</dbReference>
<dbReference type="Proteomes" id="UP000477488">
    <property type="component" value="Unassembled WGS sequence"/>
</dbReference>
<gene>
    <name evidence="6" type="ORF">FYJ44_07655</name>
</gene>
<organism evidence="6 7">
    <name type="scientific">Desulfovibrio porci</name>
    <dbReference type="NCBI Taxonomy" id="2605782"/>
    <lineage>
        <taxon>Bacteria</taxon>
        <taxon>Pseudomonadati</taxon>
        <taxon>Thermodesulfobacteriota</taxon>
        <taxon>Desulfovibrionia</taxon>
        <taxon>Desulfovibrionales</taxon>
        <taxon>Desulfovibrionaceae</taxon>
        <taxon>Desulfovibrio</taxon>
    </lineage>
</organism>
<dbReference type="InterPro" id="IPR017896">
    <property type="entry name" value="4Fe4S_Fe-S-bd"/>
</dbReference>
<dbReference type="PROSITE" id="PS51379">
    <property type="entry name" value="4FE4S_FER_2"/>
    <property type="match status" value="1"/>
</dbReference>
<reference evidence="6 7" key="1">
    <citation type="submission" date="2019-09" db="EMBL/GenBank/DDBJ databases">
        <title>In-depth cultivation of the pig gut microbiome towards novel bacterial diversity and tailored functional studies.</title>
        <authorList>
            <person name="Wylensek D."/>
            <person name="Hitch T.C.A."/>
            <person name="Clavel T."/>
        </authorList>
    </citation>
    <scope>NUCLEOTIDE SEQUENCE [LARGE SCALE GENOMIC DNA]</scope>
    <source>
        <strain evidence="6 7">PG-178-WT-4</strain>
    </source>
</reference>
<feature type="transmembrane region" description="Helical" evidence="4">
    <location>
        <begin position="126"/>
        <end position="148"/>
    </location>
</feature>
<keyword evidence="4" id="KW-0812">Transmembrane</keyword>
<feature type="domain" description="4Fe-4S ferredoxin-type" evidence="5">
    <location>
        <begin position="253"/>
        <end position="287"/>
    </location>
</feature>
<evidence type="ECO:0000256" key="3">
    <source>
        <dbReference type="ARBA" id="ARBA00023136"/>
    </source>
</evidence>
<accession>A0A6L5XLJ2</accession>
<comment type="caution">
    <text evidence="6">The sequence shown here is derived from an EMBL/GenBank/DDBJ whole genome shotgun (WGS) entry which is preliminary data.</text>
</comment>
<evidence type="ECO:0000313" key="7">
    <source>
        <dbReference type="Proteomes" id="UP000477488"/>
    </source>
</evidence>
<keyword evidence="4" id="KW-1133">Transmembrane helix</keyword>
<evidence type="ECO:0000256" key="1">
    <source>
        <dbReference type="ARBA" id="ARBA00004236"/>
    </source>
</evidence>
<keyword evidence="2" id="KW-1003">Cell membrane</keyword>
<dbReference type="EMBL" id="VUMH01000006">
    <property type="protein sequence ID" value="MSS27919.1"/>
    <property type="molecule type" value="Genomic_DNA"/>
</dbReference>
<name>A0A6L5XLJ2_9BACT</name>
<evidence type="ECO:0000259" key="5">
    <source>
        <dbReference type="PROSITE" id="PS51379"/>
    </source>
</evidence>
<sequence>MMPVFSLYVSLRRCVQVLTGLVFCLLPWLNALGVQWISGSLFALDLKGVPFADPVAVLQVAAGGFAPAGRLLAGAALSLALALSLGRVFCSWICPYGLFSELIYGLRRRAAGTRAESGPVWRDRAFLLKAGIVLLGLAGAVALGFPLLSQISMPGELSLAPLVVWQEAGRATAAALPILLFGILALPGALLAVEAFSGKRFWCRYICPQSVLLGLAARCLPARLPGLRVRWRAIDCTCKEEKPCRAACSLALNPRQLDGPSRRDCTMCGDCLKACAGRGGALRWQWRAAVRHKPGGGGIGS</sequence>
<keyword evidence="3 4" id="KW-0472">Membrane</keyword>
<dbReference type="AlphaFoldDB" id="A0A6L5XLJ2"/>
<evidence type="ECO:0000256" key="2">
    <source>
        <dbReference type="ARBA" id="ARBA00022475"/>
    </source>
</evidence>
<protein>
    <submittedName>
        <fullName evidence="6">4Fe-4S binding protein</fullName>
    </submittedName>
</protein>
<dbReference type="InterPro" id="IPR052378">
    <property type="entry name" value="NosR_regulator"/>
</dbReference>
<keyword evidence="7" id="KW-1185">Reference proteome</keyword>
<dbReference type="PANTHER" id="PTHR30224:SF4">
    <property type="entry name" value="ELECTRON TRANSPORT PROTEIN YCCM-RELATED"/>
    <property type="match status" value="1"/>
</dbReference>
<proteinExistence type="predicted"/>
<dbReference type="Pfam" id="PF12801">
    <property type="entry name" value="Fer4_5"/>
    <property type="match status" value="2"/>
</dbReference>
<comment type="subcellular location">
    <subcellularLocation>
        <location evidence="1">Cell membrane</location>
    </subcellularLocation>
</comment>
<dbReference type="GO" id="GO:0005886">
    <property type="term" value="C:plasma membrane"/>
    <property type="evidence" value="ECO:0007669"/>
    <property type="project" value="UniProtKB-SubCell"/>
</dbReference>